<keyword evidence="1" id="KW-1133">Transmembrane helix</keyword>
<organism evidence="2 3">
    <name type="scientific">Pseudoalteromonas fuliginea</name>
    <dbReference type="NCBI Taxonomy" id="1872678"/>
    <lineage>
        <taxon>Bacteria</taxon>
        <taxon>Pseudomonadati</taxon>
        <taxon>Pseudomonadota</taxon>
        <taxon>Gammaproteobacteria</taxon>
        <taxon>Alteromonadales</taxon>
        <taxon>Pseudoalteromonadaceae</taxon>
        <taxon>Pseudoalteromonas</taxon>
    </lineage>
</organism>
<gene>
    <name evidence="2" type="ORF">EU508_13285</name>
</gene>
<evidence type="ECO:0000313" key="2">
    <source>
        <dbReference type="EMBL" id="KAA1159521.1"/>
    </source>
</evidence>
<feature type="transmembrane region" description="Helical" evidence="1">
    <location>
        <begin position="14"/>
        <end position="35"/>
    </location>
</feature>
<keyword evidence="1" id="KW-0472">Membrane</keyword>
<evidence type="ECO:0000256" key="1">
    <source>
        <dbReference type="SAM" id="Phobius"/>
    </source>
</evidence>
<dbReference type="RefSeq" id="WP_101216964.1">
    <property type="nucleotide sequence ID" value="NZ_SEUK01000051.1"/>
</dbReference>
<dbReference type="Proteomes" id="UP000324162">
    <property type="component" value="Unassembled WGS sequence"/>
</dbReference>
<dbReference type="EMBL" id="SEUK01000051">
    <property type="protein sequence ID" value="KAA1159521.1"/>
    <property type="molecule type" value="Genomic_DNA"/>
</dbReference>
<protein>
    <submittedName>
        <fullName evidence="2">Uncharacterized protein</fullName>
    </submittedName>
</protein>
<evidence type="ECO:0000313" key="3">
    <source>
        <dbReference type="Proteomes" id="UP000324162"/>
    </source>
</evidence>
<proteinExistence type="predicted"/>
<dbReference type="AlphaFoldDB" id="A0AB73BFU7"/>
<reference evidence="2 3" key="1">
    <citation type="submission" date="2019-01" db="EMBL/GenBank/DDBJ databases">
        <title>Genome sequences of marine Pseudoalteromonas species.</title>
        <authorList>
            <person name="Boraston A.B."/>
            <person name="Hehemann J.-H."/>
            <person name="Vickers C.J."/>
            <person name="Salama-Alber O."/>
            <person name="Abe K."/>
            <person name="Hettle A.J."/>
        </authorList>
    </citation>
    <scope>NUCLEOTIDE SEQUENCE [LARGE SCALE GENOMIC DNA]</scope>
    <source>
        <strain evidence="2 3">PS42</strain>
    </source>
</reference>
<sequence>MFAPGEMIGSIDGWLGFLGGYFGGILSFVAAITVFKNQRRDSLRPYIKSAPEAKNSKATQCLYSLKNTDVTFNPETFETSDSNRDEKFIDFAIKNIGIGPALDIVIFNKKGRKLVLADSQKNIFQEFKSLTDLEVGESISWVVCLDLNESTEGSTYTEEWKLHYKDILGNTYKEKLHVFFNTEHAKAGISIKT</sequence>
<comment type="caution">
    <text evidence="2">The sequence shown here is derived from an EMBL/GenBank/DDBJ whole genome shotgun (WGS) entry which is preliminary data.</text>
</comment>
<keyword evidence="1" id="KW-0812">Transmembrane</keyword>
<accession>A0AB73BFU7</accession>
<name>A0AB73BFU7_9GAMM</name>